<dbReference type="Proteomes" id="UP000308600">
    <property type="component" value="Unassembled WGS sequence"/>
</dbReference>
<evidence type="ECO:0000313" key="1">
    <source>
        <dbReference type="EMBL" id="TFK76869.1"/>
    </source>
</evidence>
<proteinExistence type="predicted"/>
<sequence length="90" mass="10085">MLRALLRSPRLRVSPVGPAVRLTRYASPNLVRLQSTKPNPPSEQQAAIKAALEKNDNLQRDWDAKVLTYLELKPRTESPTAVRLLSLLAN</sequence>
<accession>A0ACD3BFQ3</accession>
<reference evidence="1 2" key="1">
    <citation type="journal article" date="2019" name="Nat. Ecol. Evol.">
        <title>Megaphylogeny resolves global patterns of mushroom evolution.</title>
        <authorList>
            <person name="Varga T."/>
            <person name="Krizsan K."/>
            <person name="Foldi C."/>
            <person name="Dima B."/>
            <person name="Sanchez-Garcia M."/>
            <person name="Sanchez-Ramirez S."/>
            <person name="Szollosi G.J."/>
            <person name="Szarkandi J.G."/>
            <person name="Papp V."/>
            <person name="Albert L."/>
            <person name="Andreopoulos W."/>
            <person name="Angelini C."/>
            <person name="Antonin V."/>
            <person name="Barry K.W."/>
            <person name="Bougher N.L."/>
            <person name="Buchanan P."/>
            <person name="Buyck B."/>
            <person name="Bense V."/>
            <person name="Catcheside P."/>
            <person name="Chovatia M."/>
            <person name="Cooper J."/>
            <person name="Damon W."/>
            <person name="Desjardin D."/>
            <person name="Finy P."/>
            <person name="Geml J."/>
            <person name="Haridas S."/>
            <person name="Hughes K."/>
            <person name="Justo A."/>
            <person name="Karasinski D."/>
            <person name="Kautmanova I."/>
            <person name="Kiss B."/>
            <person name="Kocsube S."/>
            <person name="Kotiranta H."/>
            <person name="LaButti K.M."/>
            <person name="Lechner B.E."/>
            <person name="Liimatainen K."/>
            <person name="Lipzen A."/>
            <person name="Lukacs Z."/>
            <person name="Mihaltcheva S."/>
            <person name="Morgado L.N."/>
            <person name="Niskanen T."/>
            <person name="Noordeloos M.E."/>
            <person name="Ohm R.A."/>
            <person name="Ortiz-Santana B."/>
            <person name="Ovrebo C."/>
            <person name="Racz N."/>
            <person name="Riley R."/>
            <person name="Savchenko A."/>
            <person name="Shiryaev A."/>
            <person name="Soop K."/>
            <person name="Spirin V."/>
            <person name="Szebenyi C."/>
            <person name="Tomsovsky M."/>
            <person name="Tulloss R.E."/>
            <person name="Uehling J."/>
            <person name="Grigoriev I.V."/>
            <person name="Vagvolgyi C."/>
            <person name="Papp T."/>
            <person name="Martin F.M."/>
            <person name="Miettinen O."/>
            <person name="Hibbett D.S."/>
            <person name="Nagy L.G."/>
        </authorList>
    </citation>
    <scope>NUCLEOTIDE SEQUENCE [LARGE SCALE GENOMIC DNA]</scope>
    <source>
        <strain evidence="1 2">NL-1719</strain>
    </source>
</reference>
<gene>
    <name evidence="1" type="ORF">BDN72DRAFT_830038</name>
</gene>
<evidence type="ECO:0000313" key="2">
    <source>
        <dbReference type="Proteomes" id="UP000308600"/>
    </source>
</evidence>
<keyword evidence="2" id="KW-1185">Reference proteome</keyword>
<name>A0ACD3BFQ3_9AGAR</name>
<protein>
    <submittedName>
        <fullName evidence="1">Uncharacterized protein</fullName>
    </submittedName>
</protein>
<organism evidence="1 2">
    <name type="scientific">Pluteus cervinus</name>
    <dbReference type="NCBI Taxonomy" id="181527"/>
    <lineage>
        <taxon>Eukaryota</taxon>
        <taxon>Fungi</taxon>
        <taxon>Dikarya</taxon>
        <taxon>Basidiomycota</taxon>
        <taxon>Agaricomycotina</taxon>
        <taxon>Agaricomycetes</taxon>
        <taxon>Agaricomycetidae</taxon>
        <taxon>Agaricales</taxon>
        <taxon>Pluteineae</taxon>
        <taxon>Pluteaceae</taxon>
        <taxon>Pluteus</taxon>
    </lineage>
</organism>
<dbReference type="EMBL" id="ML208259">
    <property type="protein sequence ID" value="TFK76869.1"/>
    <property type="molecule type" value="Genomic_DNA"/>
</dbReference>